<accession>A0A0N0GI37</accession>
<name>A0A0N0GI37_PSESX</name>
<comment type="caution">
    <text evidence="1">The sequence shown here is derived from an EMBL/GenBank/DDBJ whole genome shotgun (WGS) entry which is preliminary data.</text>
</comment>
<reference evidence="1 2" key="1">
    <citation type="submission" date="2015-07" db="EMBL/GenBank/DDBJ databases">
        <authorList>
            <person name="Noorani M."/>
        </authorList>
    </citation>
    <scope>NUCLEOTIDE SEQUENCE [LARGE SCALE GENOMIC DNA]</scope>
    <source>
        <strain evidence="1 2">0788_9</strain>
    </source>
</reference>
<evidence type="ECO:0000313" key="2">
    <source>
        <dbReference type="Proteomes" id="UP000037891"/>
    </source>
</evidence>
<organism evidence="1 2">
    <name type="scientific">Pseudomonas syringae pv. cilantro</name>
    <dbReference type="NCBI Taxonomy" id="81035"/>
    <lineage>
        <taxon>Bacteria</taxon>
        <taxon>Pseudomonadati</taxon>
        <taxon>Pseudomonadota</taxon>
        <taxon>Gammaproteobacteria</taxon>
        <taxon>Pseudomonadales</taxon>
        <taxon>Pseudomonadaceae</taxon>
        <taxon>Pseudomonas</taxon>
        <taxon>Pseudomonas syringae</taxon>
    </lineage>
</organism>
<dbReference type="Proteomes" id="UP000037891">
    <property type="component" value="Unassembled WGS sequence"/>
</dbReference>
<reference evidence="1 2" key="2">
    <citation type="submission" date="2015-10" db="EMBL/GenBank/DDBJ databases">
        <title>Comparative genomics and high-throughput reverse genetic screens identify a new phytobacterial MAMP and an Arabidopsis receptor required for immune elicitation.</title>
        <authorList>
            <person name="Mott G.A."/>
            <person name="Thakur S."/>
            <person name="Wang P.W."/>
            <person name="Desveaux D."/>
            <person name="Guttman D.S."/>
        </authorList>
    </citation>
    <scope>NUCLEOTIDE SEQUENCE [LARGE SCALE GENOMIC DNA]</scope>
    <source>
        <strain evidence="1 2">0788_9</strain>
    </source>
</reference>
<dbReference type="EMBL" id="LGLN01000010">
    <property type="protein sequence ID" value="KPC36247.1"/>
    <property type="molecule type" value="Genomic_DNA"/>
</dbReference>
<protein>
    <submittedName>
        <fullName evidence="1">Uncharacterized protein</fullName>
    </submittedName>
</protein>
<dbReference type="PATRIC" id="fig|81035.3.peg.492"/>
<gene>
    <name evidence="1" type="ORF">ABJ99_0437</name>
</gene>
<sequence>MTLRVFRQPVSRLLYDDSNARARLCSRRSALKSGEGECVMVKLIIGPWPLMFI</sequence>
<dbReference type="AlphaFoldDB" id="A0A0N0GI37"/>
<evidence type="ECO:0000313" key="1">
    <source>
        <dbReference type="EMBL" id="KPC36247.1"/>
    </source>
</evidence>
<proteinExistence type="predicted"/>